<evidence type="ECO:0000256" key="5">
    <source>
        <dbReference type="ARBA" id="ARBA00022454"/>
    </source>
</evidence>
<dbReference type="GO" id="GO:0010833">
    <property type="term" value="P:telomere maintenance via telomere lengthening"/>
    <property type="evidence" value="ECO:0007669"/>
    <property type="project" value="TreeGrafter"/>
</dbReference>
<dbReference type="PANTHER" id="PTHR14865:SF2">
    <property type="entry name" value="CST COMPLEX SUBUNIT CTC1"/>
    <property type="match status" value="1"/>
</dbReference>
<dbReference type="InterPro" id="IPR042617">
    <property type="entry name" value="CTC1-like"/>
</dbReference>
<evidence type="ECO:0000313" key="9">
    <source>
        <dbReference type="EMBL" id="KAK2562832.1"/>
    </source>
</evidence>
<dbReference type="Pfam" id="PF15489">
    <property type="entry name" value="CTC1"/>
    <property type="match status" value="3"/>
</dbReference>
<reference evidence="9" key="2">
    <citation type="journal article" date="2023" name="Science">
        <title>Genomic signatures of disease resistance in endangered staghorn corals.</title>
        <authorList>
            <person name="Vollmer S.V."/>
            <person name="Selwyn J.D."/>
            <person name="Despard B.A."/>
            <person name="Roesel C.L."/>
        </authorList>
    </citation>
    <scope>NUCLEOTIDE SEQUENCE</scope>
    <source>
        <strain evidence="9">K2</strain>
    </source>
</reference>
<evidence type="ECO:0000256" key="6">
    <source>
        <dbReference type="ARBA" id="ARBA00022895"/>
    </source>
</evidence>
<evidence type="ECO:0000256" key="1">
    <source>
        <dbReference type="ARBA" id="ARBA00004123"/>
    </source>
</evidence>
<comment type="similarity">
    <text evidence="3">Belongs to the CTC1 family.</text>
</comment>
<name>A0AAD9V6G7_ACRCE</name>
<protein>
    <recommendedName>
        <fullName evidence="4">CST complex subunit CTC1</fullName>
    </recommendedName>
</protein>
<dbReference type="GO" id="GO:0042162">
    <property type="term" value="F:telomeric DNA binding"/>
    <property type="evidence" value="ECO:0007669"/>
    <property type="project" value="TreeGrafter"/>
</dbReference>
<keyword evidence="8" id="KW-0539">Nucleus</keyword>
<organism evidence="9 10">
    <name type="scientific">Acropora cervicornis</name>
    <name type="common">Staghorn coral</name>
    <dbReference type="NCBI Taxonomy" id="6130"/>
    <lineage>
        <taxon>Eukaryota</taxon>
        <taxon>Metazoa</taxon>
        <taxon>Cnidaria</taxon>
        <taxon>Anthozoa</taxon>
        <taxon>Hexacorallia</taxon>
        <taxon>Scleractinia</taxon>
        <taxon>Astrocoeniina</taxon>
        <taxon>Acroporidae</taxon>
        <taxon>Acropora</taxon>
    </lineage>
</organism>
<dbReference type="GO" id="GO:0003697">
    <property type="term" value="F:single-stranded DNA binding"/>
    <property type="evidence" value="ECO:0007669"/>
    <property type="project" value="InterPro"/>
</dbReference>
<keyword evidence="5" id="KW-0158">Chromosome</keyword>
<reference evidence="9" key="1">
    <citation type="journal article" date="2023" name="G3 (Bethesda)">
        <title>Whole genome assembly and annotation of the endangered Caribbean coral Acropora cervicornis.</title>
        <authorList>
            <person name="Selwyn J.D."/>
            <person name="Vollmer S.V."/>
        </authorList>
    </citation>
    <scope>NUCLEOTIDE SEQUENCE</scope>
    <source>
        <strain evidence="9">K2</strain>
    </source>
</reference>
<evidence type="ECO:0000256" key="7">
    <source>
        <dbReference type="ARBA" id="ARBA00023125"/>
    </source>
</evidence>
<dbReference type="Proteomes" id="UP001249851">
    <property type="component" value="Unassembled WGS sequence"/>
</dbReference>
<evidence type="ECO:0000256" key="4">
    <source>
        <dbReference type="ARBA" id="ARBA00016175"/>
    </source>
</evidence>
<keyword evidence="10" id="KW-1185">Reference proteome</keyword>
<dbReference type="GO" id="GO:1990879">
    <property type="term" value="C:CST complex"/>
    <property type="evidence" value="ECO:0007669"/>
    <property type="project" value="TreeGrafter"/>
</dbReference>
<sequence length="1335" mass="151907">MEEFLRRCKNELCVGLVRNEKEWLRSFYYDFEKGLRQSESDGEFVEVCLRSLHQIKRVISKEMQSSTISSWVPLDKKLMTLDRLLRGRNSVLGGSIFCRESSVECLLGDNPVPRMPCILFGFLTFKPKSLVGSAATGSLFVEDNLGALACEIINPDKQHVDSLVLIPEWNYVPSNFSMSRKQPRNDNCVDTSSDLKDRSPGYIEVIGHCVPLNSVDSREHLHCQLQHLWKHFCFESNTQGEQFMVWHHFLQIDESYIFQKLRETTMNKGTKNERKILATTRHSDFQKYQSSTSVRMLIGEKRSCKQHMMESKRLKTEREQDDLKQNVEKNLTAVARNSIKADAPFTKLRPKAPSSMSYTGVITKCLKPEAGVYELDAKILLYINHQPCSNLARGLRIGAHVTVYNVHLYRKGKKVLGFCCCTQSTVRVVKFSPFETPWKPFSPCESPLALLGQNLTLADYVDLLEMCEKVLEKFSPLYRTNQLVAYSVRKENRITNKSSVLEALLSQVKAQSSSRIVPLRNIYDEFFEVPHHCHPNRQRELTFPSLPTLKEFLDAVNEKSCNEPWLNGISSQMSSSSQENQDWMYKILTQDFFSNPVILIGCLRHSPKTGQLLLFDQTGEICCIVAPADQQTKGHMCAKDCCKRLFSMDTAESSTSCPSMQIWHLDALIQINKFEVVIEKFQTNNCVLENLVADSTRRYLQFSFDNVEVLISKDADKKGDSHHDKRNHDVESKKEKSETCIKSEELDEKFYSNAFICKILFMVRNCEVPTLKRMKDELCFPCGVEIRIVAVHSSKIQEGAARKSHCTSGESTLCSSESNKFLSGFKLQSKDAALRLVKRNLVWSRALHPGCFYVITETVSNGACSRILKDGVLEPLISVNRAMQLDRVCLCESYTLTGKPADIYSNAEIVQTLDSLRKDFFRYDALCCVDSILTDSALQKGEKESTSFQARYAPTAQVSFRGVIVSRELRQSDTPSQRLPNGLVEVPKFGPMKASLIKDLQLSFALLTNNIIQLRVRDLQSPNTISVYLDLRRTDYICGLLPGATVQFRRFVRKFSRSKNMYCTFEACSSLVVEKRAVPTFTHVPLYPGPSVTRKALNLAEENTKQLPNLNLIELIQSEDEGNFVQTISRVRCRVTIVQKASLRWLCKRCGELVTRNECVGGCYSAVGYKFHAEARCVVEDGTGEAQVYVYDDLVPTILKLTCQQWLNLQDLAMRNGELLYQRHWRCGNRGPKITKGDILSREADAKKSLEDYCCSPQFQRLIVLHCKLFRFSKSTAGKTDEGYESRTINIAGTEYSTLVLPKLLLRAESITEVRAVNEIRQLLSVIDTEQLLQS</sequence>
<evidence type="ECO:0000256" key="8">
    <source>
        <dbReference type="ARBA" id="ARBA00023242"/>
    </source>
</evidence>
<evidence type="ECO:0000313" key="10">
    <source>
        <dbReference type="Proteomes" id="UP001249851"/>
    </source>
</evidence>
<keyword evidence="7" id="KW-0238">DNA-binding</keyword>
<dbReference type="GO" id="GO:0045740">
    <property type="term" value="P:positive regulation of DNA replication"/>
    <property type="evidence" value="ECO:0007669"/>
    <property type="project" value="TreeGrafter"/>
</dbReference>
<gene>
    <name evidence="9" type="ORF">P5673_013790</name>
</gene>
<proteinExistence type="inferred from homology"/>
<evidence type="ECO:0000256" key="2">
    <source>
        <dbReference type="ARBA" id="ARBA00004574"/>
    </source>
</evidence>
<keyword evidence="6" id="KW-0779">Telomere</keyword>
<dbReference type="EMBL" id="JARQWQ010000027">
    <property type="protein sequence ID" value="KAK2562832.1"/>
    <property type="molecule type" value="Genomic_DNA"/>
</dbReference>
<dbReference type="PANTHER" id="PTHR14865">
    <property type="entry name" value="CST COMPLEX SUBUNIT CTC1"/>
    <property type="match status" value="1"/>
</dbReference>
<comment type="caution">
    <text evidence="9">The sequence shown here is derived from an EMBL/GenBank/DDBJ whole genome shotgun (WGS) entry which is preliminary data.</text>
</comment>
<dbReference type="InterPro" id="IPR029156">
    <property type="entry name" value="CTC1"/>
</dbReference>
<comment type="subcellular location">
    <subcellularLocation>
        <location evidence="2">Chromosome</location>
        <location evidence="2">Telomere</location>
    </subcellularLocation>
    <subcellularLocation>
        <location evidence="1">Nucleus</location>
    </subcellularLocation>
</comment>
<accession>A0AAD9V6G7</accession>
<evidence type="ECO:0000256" key="3">
    <source>
        <dbReference type="ARBA" id="ARBA00006332"/>
    </source>
</evidence>